<organism evidence="11">
    <name type="scientific">Medioppia subpectinata</name>
    <dbReference type="NCBI Taxonomy" id="1979941"/>
    <lineage>
        <taxon>Eukaryota</taxon>
        <taxon>Metazoa</taxon>
        <taxon>Ecdysozoa</taxon>
        <taxon>Arthropoda</taxon>
        <taxon>Chelicerata</taxon>
        <taxon>Arachnida</taxon>
        <taxon>Acari</taxon>
        <taxon>Acariformes</taxon>
        <taxon>Sarcoptiformes</taxon>
        <taxon>Oribatida</taxon>
        <taxon>Brachypylina</taxon>
        <taxon>Oppioidea</taxon>
        <taxon>Oppiidae</taxon>
        <taxon>Medioppia</taxon>
    </lineage>
</organism>
<dbReference type="PROSITE" id="PS51192">
    <property type="entry name" value="HELICASE_ATP_BIND_1"/>
    <property type="match status" value="1"/>
</dbReference>
<dbReference type="Proteomes" id="UP000759131">
    <property type="component" value="Unassembled WGS sequence"/>
</dbReference>
<feature type="compositionally biased region" description="Basic and acidic residues" evidence="8">
    <location>
        <begin position="39"/>
        <end position="68"/>
    </location>
</feature>
<dbReference type="InterPro" id="IPR027417">
    <property type="entry name" value="P-loop_NTPase"/>
</dbReference>
<keyword evidence="4 6" id="KW-0067">ATP-binding</keyword>
<evidence type="ECO:0000256" key="6">
    <source>
        <dbReference type="RuleBase" id="RU000492"/>
    </source>
</evidence>
<keyword evidence="3 6" id="KW-0347">Helicase</keyword>
<evidence type="ECO:0000256" key="7">
    <source>
        <dbReference type="RuleBase" id="RU365068"/>
    </source>
</evidence>
<feature type="domain" description="Helicase C-terminal" evidence="10">
    <location>
        <begin position="377"/>
        <end position="533"/>
    </location>
</feature>
<proteinExistence type="inferred from homology"/>
<accession>A0A7R9KBH0</accession>
<dbReference type="GO" id="GO:0003723">
    <property type="term" value="F:RNA binding"/>
    <property type="evidence" value="ECO:0007669"/>
    <property type="project" value="UniProtKB-UniRule"/>
</dbReference>
<dbReference type="SUPFAM" id="SSF52540">
    <property type="entry name" value="P-loop containing nucleoside triphosphate hydrolases"/>
    <property type="match status" value="1"/>
</dbReference>
<comment type="similarity">
    <text evidence="6">Belongs to the DEAD box helicase family.</text>
</comment>
<dbReference type="EMBL" id="CAJPIZ010000058">
    <property type="protein sequence ID" value="CAG2100233.1"/>
    <property type="molecule type" value="Genomic_DNA"/>
</dbReference>
<keyword evidence="2 6" id="KW-0378">Hydrolase</keyword>
<evidence type="ECO:0000313" key="11">
    <source>
        <dbReference type="EMBL" id="CAD7619803.1"/>
    </source>
</evidence>
<keyword evidence="1 6" id="KW-0547">Nucleotide-binding</keyword>
<evidence type="ECO:0000256" key="2">
    <source>
        <dbReference type="ARBA" id="ARBA00022801"/>
    </source>
</evidence>
<dbReference type="PROSITE" id="PS00039">
    <property type="entry name" value="DEAD_ATP_HELICASE"/>
    <property type="match status" value="1"/>
</dbReference>
<comment type="catalytic activity">
    <reaction evidence="7">
        <text>ATP + H2O = ADP + phosphate + H(+)</text>
        <dbReference type="Rhea" id="RHEA:13065"/>
        <dbReference type="ChEBI" id="CHEBI:15377"/>
        <dbReference type="ChEBI" id="CHEBI:15378"/>
        <dbReference type="ChEBI" id="CHEBI:30616"/>
        <dbReference type="ChEBI" id="CHEBI:43474"/>
        <dbReference type="ChEBI" id="CHEBI:456216"/>
        <dbReference type="EC" id="3.6.4.13"/>
    </reaction>
</comment>
<dbReference type="Gene3D" id="3.40.50.300">
    <property type="entry name" value="P-loop containing nucleotide triphosphate hydrolases"/>
    <property type="match status" value="2"/>
</dbReference>
<dbReference type="SMART" id="SM00490">
    <property type="entry name" value="HELICc"/>
    <property type="match status" value="1"/>
</dbReference>
<name>A0A7R9KBH0_9ACAR</name>
<keyword evidence="12" id="KW-1185">Reference proteome</keyword>
<dbReference type="PROSITE" id="PS51194">
    <property type="entry name" value="HELICASE_CTER"/>
    <property type="match status" value="1"/>
</dbReference>
<dbReference type="GO" id="GO:0003724">
    <property type="term" value="F:RNA helicase activity"/>
    <property type="evidence" value="ECO:0007669"/>
    <property type="project" value="UniProtKB-EC"/>
</dbReference>
<dbReference type="InterPro" id="IPR014001">
    <property type="entry name" value="Helicase_ATP-bd"/>
</dbReference>
<comment type="domain">
    <text evidence="7">The Q motif is unique to and characteristic of the DEAD box family of RNA helicases and controls ATP binding and hydrolysis.</text>
</comment>
<dbReference type="InterPro" id="IPR025313">
    <property type="entry name" value="SPB4-like_CTE"/>
</dbReference>
<dbReference type="InterPro" id="IPR001650">
    <property type="entry name" value="Helicase_C-like"/>
</dbReference>
<evidence type="ECO:0000256" key="3">
    <source>
        <dbReference type="ARBA" id="ARBA00022806"/>
    </source>
</evidence>
<dbReference type="Pfam" id="PF00270">
    <property type="entry name" value="DEAD"/>
    <property type="match status" value="1"/>
</dbReference>
<feature type="region of interest" description="Disordered" evidence="8">
    <location>
        <begin position="39"/>
        <end position="90"/>
    </location>
</feature>
<dbReference type="EMBL" id="OC854633">
    <property type="protein sequence ID" value="CAD7619803.1"/>
    <property type="molecule type" value="Genomic_DNA"/>
</dbReference>
<dbReference type="CDD" id="cd18787">
    <property type="entry name" value="SF2_C_DEAD"/>
    <property type="match status" value="1"/>
</dbReference>
<sequence length="705" mass="80373">MYYVSARLAPGLGSKWHNLMDGHYSMTCSCDRRAHFDNHFNDNNRRDDKSSPDKAADSKRFDRPSGARDRRRPGQRPMGDRQRDGKSRDNRFSYAKLNSRLFDDRQEVPEFKMIEATSRVEPVFSSHKYNELALHPYLVKCLSDRLSIEETTSVQQDSIPALMSGSDALIKSMTGSGKTLAFAVPVVQDLQAIEPHIQRSDGIYALVIVPTRELALQCYENFSVLCQSFKRLVTGYLCGGEKKKSEKARIRKGINILVTTPGRLLDHMQSTGNLHLNRVKWFIIDEADRLLEAGFEESVKKVMDHLYHVCPTRPQTVLLSATLSPGVERLAGMSLTNPRIIDISSDQDLSSYVLPEHLKQHFIIVAPKLRLITLSALLMDKCSVNESKALVFMSSQDVVDFHFMIFNNVFNRLLDKSEQKTINFYQLHGNMDQSKRRQVFKDFREARNGVLFCTDVAARGLDLPQVDWIVQFTCAPTPEDFVHRVGRTARIGNTGNAVQFVLTTETKFLELMQKDLNINISEINLKECLKTLMLMRFNRKVFTEEEYATELQTCFETALTRDEDLMALAKRAYLSYIRSYATYPKAVTEALPFKSLHLGHLAKSFALQESPKALGAYGFRLKQQSIDLQQKYNMYNKKVKHNFERTGGADGFQPDGDYQSSGGAADGEPAHKRPKYRQMPTEMRTSEYGGQLVTKPMTKKRSKKR</sequence>
<comment type="function">
    <text evidence="7">RNA helicase.</text>
</comment>
<dbReference type="InterPro" id="IPR000629">
    <property type="entry name" value="RNA-helicase_DEAD-box_CS"/>
</dbReference>
<dbReference type="Pfam" id="PF13959">
    <property type="entry name" value="CTE_SPB4"/>
    <property type="match status" value="1"/>
</dbReference>
<feature type="region of interest" description="Disordered" evidence="8">
    <location>
        <begin position="645"/>
        <end position="705"/>
    </location>
</feature>
<gene>
    <name evidence="11" type="ORF">OSB1V03_LOCUS301</name>
</gene>
<dbReference type="Pfam" id="PF00271">
    <property type="entry name" value="Helicase_C"/>
    <property type="match status" value="1"/>
</dbReference>
<evidence type="ECO:0000256" key="4">
    <source>
        <dbReference type="ARBA" id="ARBA00022840"/>
    </source>
</evidence>
<evidence type="ECO:0000259" key="10">
    <source>
        <dbReference type="PROSITE" id="PS51194"/>
    </source>
</evidence>
<dbReference type="EC" id="3.6.4.13" evidence="7"/>
<dbReference type="InterPro" id="IPR011545">
    <property type="entry name" value="DEAD/DEAH_box_helicase_dom"/>
</dbReference>
<dbReference type="GO" id="GO:0016787">
    <property type="term" value="F:hydrolase activity"/>
    <property type="evidence" value="ECO:0007669"/>
    <property type="project" value="UniProtKB-KW"/>
</dbReference>
<dbReference type="GO" id="GO:0005524">
    <property type="term" value="F:ATP binding"/>
    <property type="evidence" value="ECO:0007669"/>
    <property type="project" value="UniProtKB-UniRule"/>
</dbReference>
<dbReference type="AlphaFoldDB" id="A0A7R9KBH0"/>
<evidence type="ECO:0000256" key="5">
    <source>
        <dbReference type="ARBA" id="ARBA00022884"/>
    </source>
</evidence>
<reference evidence="11" key="1">
    <citation type="submission" date="2020-11" db="EMBL/GenBank/DDBJ databases">
        <authorList>
            <person name="Tran Van P."/>
        </authorList>
    </citation>
    <scope>NUCLEOTIDE SEQUENCE</scope>
</reference>
<evidence type="ECO:0000256" key="1">
    <source>
        <dbReference type="ARBA" id="ARBA00022741"/>
    </source>
</evidence>
<dbReference type="OrthoDB" id="422663at2759"/>
<evidence type="ECO:0000259" key="9">
    <source>
        <dbReference type="PROSITE" id="PS51192"/>
    </source>
</evidence>
<keyword evidence="5 7" id="KW-0694">RNA-binding</keyword>
<protein>
    <recommendedName>
        <fullName evidence="7">ATP-dependent RNA helicase</fullName>
        <ecNumber evidence="7">3.6.4.13</ecNumber>
    </recommendedName>
</protein>
<feature type="compositionally biased region" description="Basic and acidic residues" evidence="8">
    <location>
        <begin position="78"/>
        <end position="90"/>
    </location>
</feature>
<evidence type="ECO:0000256" key="8">
    <source>
        <dbReference type="SAM" id="MobiDB-lite"/>
    </source>
</evidence>
<dbReference type="SMART" id="SM00487">
    <property type="entry name" value="DEXDc"/>
    <property type="match status" value="1"/>
</dbReference>
<dbReference type="SMART" id="SM01178">
    <property type="entry name" value="DUF4217"/>
    <property type="match status" value="1"/>
</dbReference>
<dbReference type="PANTHER" id="PTHR24031">
    <property type="entry name" value="RNA HELICASE"/>
    <property type="match status" value="1"/>
</dbReference>
<evidence type="ECO:0000313" key="12">
    <source>
        <dbReference type="Proteomes" id="UP000759131"/>
    </source>
</evidence>
<feature type="domain" description="Helicase ATP-binding" evidence="9">
    <location>
        <begin position="159"/>
        <end position="341"/>
    </location>
</feature>
<dbReference type="CDD" id="cd17949">
    <property type="entry name" value="DEADc_DDX31"/>
    <property type="match status" value="1"/>
</dbReference>